<dbReference type="PROSITE" id="PS50053">
    <property type="entry name" value="UBIQUITIN_2"/>
    <property type="match status" value="1"/>
</dbReference>
<evidence type="ECO:0000313" key="3">
    <source>
        <dbReference type="EMBL" id="CAG5156729.1"/>
    </source>
</evidence>
<comment type="caution">
    <text evidence="3">The sequence shown here is derived from an EMBL/GenBank/DDBJ whole genome shotgun (WGS) entry which is preliminary data.</text>
</comment>
<name>A0A8J2N0Y9_9PLEO</name>
<feature type="domain" description="Ubiquitin-like" evidence="2">
    <location>
        <begin position="217"/>
        <end position="276"/>
    </location>
</feature>
<evidence type="ECO:0000313" key="4">
    <source>
        <dbReference type="Proteomes" id="UP000676310"/>
    </source>
</evidence>
<protein>
    <recommendedName>
        <fullName evidence="2">Ubiquitin-like domain-containing protein</fullName>
    </recommendedName>
</protein>
<dbReference type="RefSeq" id="XP_043168072.1">
    <property type="nucleotide sequence ID" value="XM_043312137.1"/>
</dbReference>
<evidence type="ECO:0000259" key="2">
    <source>
        <dbReference type="PROSITE" id="PS50053"/>
    </source>
</evidence>
<accession>A0A8J2N0Y9</accession>
<proteinExistence type="predicted"/>
<dbReference type="InterPro" id="IPR029071">
    <property type="entry name" value="Ubiquitin-like_domsf"/>
</dbReference>
<dbReference type="GeneID" id="67016202"/>
<dbReference type="Proteomes" id="UP000676310">
    <property type="component" value="Unassembled WGS sequence"/>
</dbReference>
<feature type="region of interest" description="Disordered" evidence="1">
    <location>
        <begin position="1"/>
        <end position="94"/>
    </location>
</feature>
<feature type="compositionally biased region" description="Basic and acidic residues" evidence="1">
    <location>
        <begin position="43"/>
        <end position="55"/>
    </location>
</feature>
<dbReference type="PANTHER" id="PTHR13609">
    <property type="entry name" value="UBIQUITIN DOMAIN CONTAINING 1 PROTEIN-RELATED"/>
    <property type="match status" value="1"/>
</dbReference>
<keyword evidence="4" id="KW-1185">Reference proteome</keyword>
<dbReference type="InterPro" id="IPR038169">
    <property type="entry name" value="DC-UbP/UBTD2_N_sf"/>
</dbReference>
<organism evidence="3 4">
    <name type="scientific">Alternaria atra</name>
    <dbReference type="NCBI Taxonomy" id="119953"/>
    <lineage>
        <taxon>Eukaryota</taxon>
        <taxon>Fungi</taxon>
        <taxon>Dikarya</taxon>
        <taxon>Ascomycota</taxon>
        <taxon>Pezizomycotina</taxon>
        <taxon>Dothideomycetes</taxon>
        <taxon>Pleosporomycetidae</taxon>
        <taxon>Pleosporales</taxon>
        <taxon>Pleosporineae</taxon>
        <taxon>Pleosporaceae</taxon>
        <taxon>Alternaria</taxon>
        <taxon>Alternaria sect. Ulocladioides</taxon>
    </lineage>
</organism>
<dbReference type="InterPro" id="IPR000626">
    <property type="entry name" value="Ubiquitin-like_dom"/>
</dbReference>
<dbReference type="Pfam" id="PF16455">
    <property type="entry name" value="UBD"/>
    <property type="match status" value="1"/>
</dbReference>
<dbReference type="EMBL" id="CAJRGZ010000017">
    <property type="protein sequence ID" value="CAG5156729.1"/>
    <property type="molecule type" value="Genomic_DNA"/>
</dbReference>
<dbReference type="Gene3D" id="1.20.225.20">
    <property type="entry name" value="Ub domain-containing protein, DC-UbP/UBTD2, N-terminal domain"/>
    <property type="match status" value="1"/>
</dbReference>
<dbReference type="OrthoDB" id="1640476at2759"/>
<dbReference type="InterPro" id="IPR039869">
    <property type="entry name" value="UBTD1/2"/>
</dbReference>
<reference evidence="3" key="1">
    <citation type="submission" date="2021-05" db="EMBL/GenBank/DDBJ databases">
        <authorList>
            <person name="Stam R."/>
        </authorList>
    </citation>
    <scope>NUCLEOTIDE SEQUENCE</scope>
    <source>
        <strain evidence="3">CS162</strain>
    </source>
</reference>
<gene>
    <name evidence="3" type="ORF">ALTATR162_LOCUS4525</name>
</gene>
<dbReference type="AlphaFoldDB" id="A0A8J2N0Y9"/>
<sequence>MGCCASRTSDDGPPAVRAHSSSRNITAPSTRPSSIPSPRPSHASHDNAHPPRANDRPNSPLKPIPSTQRSRLPNTLASTTTKTSSRVKPLTDSTNLTWTPSRLEKERGDWWDTQVTGSEQIWRAIRLVAQYLKSGELQEAQTMLDAIDCTCPTGLLWRGVYDPTGVQYKVPEWVIVEPEGLAEEGDEEDKDIHGDASSSAMHETLDDAVDDKSNSLIRVRVRTSHDQKDVLLVIRMKDSVATITEKLKEQAKLDPTVIIRLAYGGRVYQDSETLESQPYWDFANNFVLTALVFQ</sequence>
<evidence type="ECO:0000256" key="1">
    <source>
        <dbReference type="SAM" id="MobiDB-lite"/>
    </source>
</evidence>
<dbReference type="InterPro" id="IPR032752">
    <property type="entry name" value="DC-UbP/UBTD2_N"/>
</dbReference>
<feature type="compositionally biased region" description="Polar residues" evidence="1">
    <location>
        <begin position="65"/>
        <end position="94"/>
    </location>
</feature>
<dbReference type="SUPFAM" id="SSF54236">
    <property type="entry name" value="Ubiquitin-like"/>
    <property type="match status" value="1"/>
</dbReference>
<feature type="compositionally biased region" description="Low complexity" evidence="1">
    <location>
        <begin position="25"/>
        <end position="36"/>
    </location>
</feature>